<feature type="transmembrane region" description="Helical" evidence="1">
    <location>
        <begin position="25"/>
        <end position="49"/>
    </location>
</feature>
<evidence type="ECO:0000313" key="2">
    <source>
        <dbReference type="EMBL" id="GAA4924649.1"/>
    </source>
</evidence>
<accession>A0ABP9G152</accession>
<evidence type="ECO:0000313" key="3">
    <source>
        <dbReference type="Proteomes" id="UP001500368"/>
    </source>
</evidence>
<reference evidence="3" key="1">
    <citation type="journal article" date="2019" name="Int. J. Syst. Evol. Microbiol.">
        <title>The Global Catalogue of Microorganisms (GCM) 10K type strain sequencing project: providing services to taxonomists for standard genome sequencing and annotation.</title>
        <authorList>
            <consortium name="The Broad Institute Genomics Platform"/>
            <consortium name="The Broad Institute Genome Sequencing Center for Infectious Disease"/>
            <person name="Wu L."/>
            <person name="Ma J."/>
        </authorList>
    </citation>
    <scope>NUCLEOTIDE SEQUENCE [LARGE SCALE GENOMIC DNA]</scope>
    <source>
        <strain evidence="3">JCM 19129</strain>
    </source>
</reference>
<dbReference type="Proteomes" id="UP001500368">
    <property type="component" value="Unassembled WGS sequence"/>
</dbReference>
<sequence length="176" mass="18544">MTLSSLTVAATDIVIELPSSPNQSILFLISVVFPVSIFILIAVITIAVVGGTGRPVLGLVLGGIFGAVTAGTMLILLGSTLAPSIVREQQEFSAQVSEQLSSHDIALARENSSGTGYVRSDAHGLVSTISGAQVPSVQEVPVWMGEDLHRDAEFRFSFHDEDDDVIVLRIALGEEG</sequence>
<comment type="caution">
    <text evidence="2">The sequence shown here is derived from an EMBL/GenBank/DDBJ whole genome shotgun (WGS) entry which is preliminary data.</text>
</comment>
<evidence type="ECO:0008006" key="4">
    <source>
        <dbReference type="Google" id="ProtNLM"/>
    </source>
</evidence>
<evidence type="ECO:0000256" key="1">
    <source>
        <dbReference type="SAM" id="Phobius"/>
    </source>
</evidence>
<protein>
    <recommendedName>
        <fullName evidence="4">DUF4190 domain-containing protein</fullName>
    </recommendedName>
</protein>
<proteinExistence type="predicted"/>
<keyword evidence="1" id="KW-0472">Membrane</keyword>
<organism evidence="2 3">
    <name type="scientific">Nesterenkonia rhizosphaerae</name>
    <dbReference type="NCBI Taxonomy" id="1348272"/>
    <lineage>
        <taxon>Bacteria</taxon>
        <taxon>Bacillati</taxon>
        <taxon>Actinomycetota</taxon>
        <taxon>Actinomycetes</taxon>
        <taxon>Micrococcales</taxon>
        <taxon>Micrococcaceae</taxon>
        <taxon>Nesterenkonia</taxon>
    </lineage>
</organism>
<keyword evidence="3" id="KW-1185">Reference proteome</keyword>
<keyword evidence="1" id="KW-0812">Transmembrane</keyword>
<dbReference type="EMBL" id="BAABLW010000007">
    <property type="protein sequence ID" value="GAA4924649.1"/>
    <property type="molecule type" value="Genomic_DNA"/>
</dbReference>
<gene>
    <name evidence="2" type="ORF">GCM10025790_22390</name>
</gene>
<name>A0ABP9G152_9MICC</name>
<feature type="transmembrane region" description="Helical" evidence="1">
    <location>
        <begin position="56"/>
        <end position="77"/>
    </location>
</feature>
<keyword evidence="1" id="KW-1133">Transmembrane helix</keyword>
<dbReference type="RefSeq" id="WP_345478089.1">
    <property type="nucleotide sequence ID" value="NZ_BAABLW010000007.1"/>
</dbReference>